<dbReference type="SMART" id="SM00331">
    <property type="entry name" value="PP2C_SIG"/>
    <property type="match status" value="1"/>
</dbReference>
<dbReference type="PANTHER" id="PTHR43156:SF2">
    <property type="entry name" value="STAGE II SPORULATION PROTEIN E"/>
    <property type="match status" value="1"/>
</dbReference>
<dbReference type="RefSeq" id="WP_330796746.1">
    <property type="nucleotide sequence ID" value="NZ_JAZEWV010000013.1"/>
</dbReference>
<dbReference type="Gene3D" id="3.30.450.20">
    <property type="entry name" value="PAS domain"/>
    <property type="match status" value="1"/>
</dbReference>
<accession>A0ABU7PDN4</accession>
<dbReference type="Gene3D" id="3.30.450.40">
    <property type="match status" value="1"/>
</dbReference>
<dbReference type="PANTHER" id="PTHR43156">
    <property type="entry name" value="STAGE II SPORULATION PROTEIN E-RELATED"/>
    <property type="match status" value="1"/>
</dbReference>
<dbReference type="Gene3D" id="3.60.40.10">
    <property type="entry name" value="PPM-type phosphatase domain"/>
    <property type="match status" value="1"/>
</dbReference>
<dbReference type="InterPro" id="IPR001932">
    <property type="entry name" value="PPM-type_phosphatase-like_dom"/>
</dbReference>
<keyword evidence="1" id="KW-0378">Hydrolase</keyword>
<feature type="domain" description="PAS" evidence="2">
    <location>
        <begin position="23"/>
        <end position="68"/>
    </location>
</feature>
<comment type="caution">
    <text evidence="3">The sequence shown here is derived from an EMBL/GenBank/DDBJ whole genome shotgun (WGS) entry which is preliminary data.</text>
</comment>
<dbReference type="SUPFAM" id="SSF55781">
    <property type="entry name" value="GAF domain-like"/>
    <property type="match status" value="1"/>
</dbReference>
<dbReference type="SMART" id="SM00065">
    <property type="entry name" value="GAF"/>
    <property type="match status" value="1"/>
</dbReference>
<dbReference type="InterPro" id="IPR003018">
    <property type="entry name" value="GAF"/>
</dbReference>
<keyword evidence="4" id="KW-1185">Reference proteome</keyword>
<dbReference type="InterPro" id="IPR052016">
    <property type="entry name" value="Bact_Sigma-Reg"/>
</dbReference>
<dbReference type="InterPro" id="IPR000014">
    <property type="entry name" value="PAS"/>
</dbReference>
<reference evidence="3 4" key="1">
    <citation type="submission" date="2023-12" db="EMBL/GenBank/DDBJ databases">
        <title>Streptomyces sp. V4-01.</title>
        <authorList>
            <person name="Somphong A."/>
            <person name="Phongsopitanun W."/>
        </authorList>
    </citation>
    <scope>NUCLEOTIDE SEQUENCE [LARGE SCALE GENOMIC DNA]</scope>
    <source>
        <strain evidence="3 4">V4-01</strain>
    </source>
</reference>
<organism evidence="3 4">
    <name type="scientific">Actinacidiphila polyblastidii</name>
    <dbReference type="NCBI Taxonomy" id="3110430"/>
    <lineage>
        <taxon>Bacteria</taxon>
        <taxon>Bacillati</taxon>
        <taxon>Actinomycetota</taxon>
        <taxon>Actinomycetes</taxon>
        <taxon>Kitasatosporales</taxon>
        <taxon>Streptomycetaceae</taxon>
        <taxon>Actinacidiphila</taxon>
    </lineage>
</organism>
<dbReference type="SUPFAM" id="SSF55785">
    <property type="entry name" value="PYP-like sensor domain (PAS domain)"/>
    <property type="match status" value="1"/>
</dbReference>
<evidence type="ECO:0000259" key="2">
    <source>
        <dbReference type="PROSITE" id="PS50112"/>
    </source>
</evidence>
<sequence length="584" mass="62484">MDDPQAAGRPAPADCSTALAGGVLDVVDLGVYLEDDRGTIVAANPRAEHLLARSAADLLGRDAHDVLHRGGDGRPLPRAVCPMHHAMLGGRVAPETPGWLERGDGTLLPVLSLVAPFRMDEETTGALLLFHLRAVAEPSEQAAAPPAALTELERLALLAETTTRLTSTLDTGEALQRLAHIVAPRLAEWVVVDLIGENDEVWRTSVVHHTGGALVERDDLCGPLPPVSLDSPLPLSRALRGAASTLATPATYEGRLDSGLAVEQRRLFKAAALHSAIIAPIRGPREVLGALTLGRTGRGGPFTTDDLPLLEEITRRAGIALENARLYERQRRVAETFQRHLLPKLPVLPDLEATVRYLSAPDASQVGGDWYDMFPLSDGSVAVAIGDVVGHDLDAAAGMAQVRNILRAHAWSHDEGPGAVVRRLDDTVMHVTDVSMATTVFGRLERDTAAAGWLLRWANAGHPPPLLVEYDGRARFLLESRGLLLGTGTAPARADATVALPPRSTLVLYTDGLIESRGHPLDEGLEQLRRHAAALVHRPLESFCDELLHRVRPPSNDDDVAMLALRVPPHGDTDAEPERSAAGG</sequence>
<dbReference type="InterPro" id="IPR035965">
    <property type="entry name" value="PAS-like_dom_sf"/>
</dbReference>
<dbReference type="InterPro" id="IPR029016">
    <property type="entry name" value="GAF-like_dom_sf"/>
</dbReference>
<dbReference type="InterPro" id="IPR036457">
    <property type="entry name" value="PPM-type-like_dom_sf"/>
</dbReference>
<name>A0ABU7PDN4_9ACTN</name>
<dbReference type="PROSITE" id="PS50112">
    <property type="entry name" value="PAS"/>
    <property type="match status" value="1"/>
</dbReference>
<dbReference type="Pfam" id="PF07228">
    <property type="entry name" value="SpoIIE"/>
    <property type="match status" value="1"/>
</dbReference>
<evidence type="ECO:0000313" key="4">
    <source>
        <dbReference type="Proteomes" id="UP001344658"/>
    </source>
</evidence>
<protein>
    <submittedName>
        <fullName evidence="3">SpoIIE family protein phosphatase</fullName>
    </submittedName>
</protein>
<evidence type="ECO:0000313" key="3">
    <source>
        <dbReference type="EMBL" id="MEE4543923.1"/>
    </source>
</evidence>
<dbReference type="EMBL" id="JAZEWV010000013">
    <property type="protein sequence ID" value="MEE4543923.1"/>
    <property type="molecule type" value="Genomic_DNA"/>
</dbReference>
<evidence type="ECO:0000256" key="1">
    <source>
        <dbReference type="ARBA" id="ARBA00022801"/>
    </source>
</evidence>
<dbReference type="SUPFAM" id="SSF81606">
    <property type="entry name" value="PP2C-like"/>
    <property type="match status" value="1"/>
</dbReference>
<gene>
    <name evidence="3" type="ORF">V2S66_18330</name>
</gene>
<dbReference type="Proteomes" id="UP001344658">
    <property type="component" value="Unassembled WGS sequence"/>
</dbReference>
<proteinExistence type="predicted"/>
<dbReference type="Pfam" id="PF13492">
    <property type="entry name" value="GAF_3"/>
    <property type="match status" value="1"/>
</dbReference>
<dbReference type="CDD" id="cd00130">
    <property type="entry name" value="PAS"/>
    <property type="match status" value="1"/>
</dbReference>